<evidence type="ECO:0000256" key="4">
    <source>
        <dbReference type="ARBA" id="ARBA00012982"/>
    </source>
</evidence>
<dbReference type="EMBL" id="LAUZ02000072">
    <property type="protein sequence ID" value="KKF00324.1"/>
    <property type="molecule type" value="Genomic_DNA"/>
</dbReference>
<dbReference type="InterPro" id="IPR007115">
    <property type="entry name" value="6-PTP_synth/QueD"/>
</dbReference>
<evidence type="ECO:0000313" key="12">
    <source>
        <dbReference type="Proteomes" id="UP000034150"/>
    </source>
</evidence>
<keyword evidence="8" id="KW-0456">Lyase</keyword>
<comment type="catalytic activity">
    <reaction evidence="10">
        <text>7,8-dihydroneopterin 3'-triphosphate + H2O = 6-carboxy-5,6,7,8-tetrahydropterin + triphosphate + acetaldehyde + 2 H(+)</text>
        <dbReference type="Rhea" id="RHEA:27966"/>
        <dbReference type="ChEBI" id="CHEBI:15343"/>
        <dbReference type="ChEBI" id="CHEBI:15377"/>
        <dbReference type="ChEBI" id="CHEBI:15378"/>
        <dbReference type="ChEBI" id="CHEBI:18036"/>
        <dbReference type="ChEBI" id="CHEBI:58462"/>
        <dbReference type="ChEBI" id="CHEBI:61032"/>
        <dbReference type="EC" id="4.1.2.50"/>
    </reaction>
</comment>
<gene>
    <name evidence="11" type="ORF">WN67_19330</name>
</gene>
<sequence length="129" mass="14586">MSLTVSKQFGFSASHTLSGLPDGHKCSRLHGHSYRVRVDITGERDAVGFVIDYGELDWVRDLIETSLDHRHLNEAVDFNPTAENIAEWLCFRVDEWIDGRPEADRISSIGVAVSETQATWATSTLERRR</sequence>
<dbReference type="PANTHER" id="PTHR12589">
    <property type="entry name" value="PYRUVOYL TETRAHYDROBIOPTERIN SYNTHASE"/>
    <property type="match status" value="1"/>
</dbReference>
<dbReference type="SUPFAM" id="SSF55620">
    <property type="entry name" value="Tetrahydrobiopterin biosynthesis enzymes-like"/>
    <property type="match status" value="1"/>
</dbReference>
<dbReference type="OrthoDB" id="9804698at2"/>
<evidence type="ECO:0000256" key="3">
    <source>
        <dbReference type="ARBA" id="ARBA00008900"/>
    </source>
</evidence>
<dbReference type="UniPathway" id="UPA00391"/>
<comment type="similarity">
    <text evidence="3">Belongs to the PTPS family. QueD subfamily.</text>
</comment>
<dbReference type="Proteomes" id="UP000034150">
    <property type="component" value="Unassembled WGS sequence"/>
</dbReference>
<evidence type="ECO:0000256" key="6">
    <source>
        <dbReference type="ARBA" id="ARBA00022723"/>
    </source>
</evidence>
<proteinExistence type="inferred from homology"/>
<accession>A0A0M2K089</accession>
<dbReference type="PANTHER" id="PTHR12589:SF7">
    <property type="entry name" value="6-PYRUVOYL TETRAHYDROBIOPTERIN SYNTHASE"/>
    <property type="match status" value="1"/>
</dbReference>
<keyword evidence="12" id="KW-1185">Reference proteome</keyword>
<dbReference type="RefSeq" id="WP_046364655.1">
    <property type="nucleotide sequence ID" value="NZ_LAUZ02000072.1"/>
</dbReference>
<dbReference type="InterPro" id="IPR038418">
    <property type="entry name" value="6-PTP_synth/QueD_sf"/>
</dbReference>
<dbReference type="EC" id="4.1.2.50" evidence="4"/>
<evidence type="ECO:0000256" key="7">
    <source>
        <dbReference type="ARBA" id="ARBA00022833"/>
    </source>
</evidence>
<reference evidence="11 12" key="1">
    <citation type="journal article" date="2015" name="Genome Announc.">
        <title>Draft Genome Sequence of Mycobacterium obuense Strain UC1, Isolated from Patient Sputum.</title>
        <authorList>
            <person name="Greninger A.L."/>
            <person name="Cunningham G."/>
            <person name="Hsu E.D."/>
            <person name="Yu J.M."/>
            <person name="Chiu C.Y."/>
            <person name="Miller S."/>
        </authorList>
    </citation>
    <scope>NUCLEOTIDE SEQUENCE [LARGE SCALE GENOMIC DNA]</scope>
    <source>
        <strain evidence="11 12">UC1</strain>
    </source>
</reference>
<evidence type="ECO:0000256" key="9">
    <source>
        <dbReference type="ARBA" id="ARBA00031449"/>
    </source>
</evidence>
<dbReference type="GO" id="GO:0070497">
    <property type="term" value="F:6-carboxytetrahydropterin synthase activity"/>
    <property type="evidence" value="ECO:0007669"/>
    <property type="project" value="UniProtKB-EC"/>
</dbReference>
<comment type="cofactor">
    <cofactor evidence="1">
        <name>Zn(2+)</name>
        <dbReference type="ChEBI" id="CHEBI:29105"/>
    </cofactor>
</comment>
<dbReference type="GO" id="GO:0046872">
    <property type="term" value="F:metal ion binding"/>
    <property type="evidence" value="ECO:0007669"/>
    <property type="project" value="UniProtKB-KW"/>
</dbReference>
<evidence type="ECO:0000313" key="11">
    <source>
        <dbReference type="EMBL" id="KKF00324.1"/>
    </source>
</evidence>
<evidence type="ECO:0000256" key="5">
    <source>
        <dbReference type="ARBA" id="ARBA00018141"/>
    </source>
</evidence>
<evidence type="ECO:0000256" key="2">
    <source>
        <dbReference type="ARBA" id="ARBA00005061"/>
    </source>
</evidence>
<evidence type="ECO:0000256" key="8">
    <source>
        <dbReference type="ARBA" id="ARBA00023239"/>
    </source>
</evidence>
<comment type="pathway">
    <text evidence="2">Purine metabolism; 7-cyano-7-deazaguanine biosynthesis.</text>
</comment>
<dbReference type="Pfam" id="PF01242">
    <property type="entry name" value="PTPS"/>
    <property type="match status" value="1"/>
</dbReference>
<protein>
    <recommendedName>
        <fullName evidence="5">6-carboxy-5,6,7,8-tetrahydropterin synthase</fullName>
        <ecNumber evidence="4">4.1.2.50</ecNumber>
    </recommendedName>
    <alternativeName>
        <fullName evidence="9">Queuosine biosynthesis protein QueD</fullName>
    </alternativeName>
</protein>
<evidence type="ECO:0000256" key="10">
    <source>
        <dbReference type="ARBA" id="ARBA00048807"/>
    </source>
</evidence>
<keyword evidence="7" id="KW-0862">Zinc</keyword>
<comment type="caution">
    <text evidence="11">The sequence shown here is derived from an EMBL/GenBank/DDBJ whole genome shotgun (WGS) entry which is preliminary data.</text>
</comment>
<keyword evidence="6" id="KW-0479">Metal-binding</keyword>
<evidence type="ECO:0000256" key="1">
    <source>
        <dbReference type="ARBA" id="ARBA00001947"/>
    </source>
</evidence>
<dbReference type="PATRIC" id="fig|1807.13.peg.4732"/>
<organism evidence="11 12">
    <name type="scientific">Mycolicibacterium obuense</name>
    <dbReference type="NCBI Taxonomy" id="1807"/>
    <lineage>
        <taxon>Bacteria</taxon>
        <taxon>Bacillati</taxon>
        <taxon>Actinomycetota</taxon>
        <taxon>Actinomycetes</taxon>
        <taxon>Mycobacteriales</taxon>
        <taxon>Mycobacteriaceae</taxon>
        <taxon>Mycolicibacterium</taxon>
    </lineage>
</organism>
<dbReference type="AlphaFoldDB" id="A0A0M2K089"/>
<name>A0A0M2K089_9MYCO</name>
<dbReference type="Gene3D" id="3.30.479.10">
    <property type="entry name" value="6-pyruvoyl tetrahydropterin synthase/QueD"/>
    <property type="match status" value="2"/>
</dbReference>